<evidence type="ECO:0000256" key="11">
    <source>
        <dbReference type="SAM" id="MobiDB-lite"/>
    </source>
</evidence>
<reference evidence="13" key="1">
    <citation type="submission" date="2009-08" db="EMBL/GenBank/DDBJ databases">
        <title>Annotation of Salpingoeca rosetta.</title>
        <authorList>
            <consortium name="The Broad Institute Genome Sequencing Platform"/>
            <person name="Russ C."/>
            <person name="Cuomo C."/>
            <person name="Burger G."/>
            <person name="Gray M.W."/>
            <person name="Holland P.W.H."/>
            <person name="King N."/>
            <person name="Lang F.B.F."/>
            <person name="Roger A.J."/>
            <person name="Ruiz-Trillo I."/>
            <person name="Young S.K."/>
            <person name="Zeng Q."/>
            <person name="Gargeya S."/>
            <person name="Alvarado L."/>
            <person name="Berlin A."/>
            <person name="Chapman S.B."/>
            <person name="Chen Z."/>
            <person name="Freedman E."/>
            <person name="Gellesch M."/>
            <person name="Goldberg J."/>
            <person name="Griggs A."/>
            <person name="Gujja S."/>
            <person name="Heilman E."/>
            <person name="Heiman D."/>
            <person name="Howarth C."/>
            <person name="Mehta T."/>
            <person name="Neiman D."/>
            <person name="Pearson M."/>
            <person name="Roberts A."/>
            <person name="Saif S."/>
            <person name="Shea T."/>
            <person name="Shenoy N."/>
            <person name="Sisk P."/>
            <person name="Stolte C."/>
            <person name="Sykes S."/>
            <person name="White J."/>
            <person name="Yandava C."/>
            <person name="Haas B."/>
            <person name="Nusbaum C."/>
            <person name="Birren B."/>
        </authorList>
    </citation>
    <scope>NUCLEOTIDE SEQUENCE [LARGE SCALE GENOMIC DNA]</scope>
    <source>
        <strain evidence="13">ATCC 50818</strain>
    </source>
</reference>
<keyword evidence="9" id="KW-0234">DNA repair</keyword>
<name>F2UGB9_SALR5</name>
<dbReference type="SUPFAM" id="SSF56219">
    <property type="entry name" value="DNase I-like"/>
    <property type="match status" value="2"/>
</dbReference>
<dbReference type="EMBL" id="GL832973">
    <property type="protein sequence ID" value="EGD75669.1"/>
    <property type="molecule type" value="Genomic_DNA"/>
</dbReference>
<evidence type="ECO:0000256" key="7">
    <source>
        <dbReference type="ARBA" id="ARBA00022801"/>
    </source>
</evidence>
<evidence type="ECO:0000256" key="6">
    <source>
        <dbReference type="ARBA" id="ARBA00022763"/>
    </source>
</evidence>
<feature type="region of interest" description="Disordered" evidence="11">
    <location>
        <begin position="365"/>
        <end position="391"/>
    </location>
</feature>
<keyword evidence="4" id="KW-0540">Nuclease</keyword>
<proteinExistence type="predicted"/>
<keyword evidence="6" id="KW-0227">DNA damage</keyword>
<comment type="cofactor">
    <cofactor evidence="1">
        <name>Mn(2+)</name>
        <dbReference type="ChEBI" id="CHEBI:29035"/>
    </cofactor>
</comment>
<gene>
    <name evidence="13" type="ORF">PTSG_07788</name>
</gene>
<dbReference type="InParanoid" id="F2UGB9"/>
<dbReference type="Proteomes" id="UP000007799">
    <property type="component" value="Unassembled WGS sequence"/>
</dbReference>
<dbReference type="InterPro" id="IPR051547">
    <property type="entry name" value="TDP2-like"/>
</dbReference>
<dbReference type="InterPro" id="IPR036691">
    <property type="entry name" value="Endo/exonu/phosph_ase_sf"/>
</dbReference>
<dbReference type="Pfam" id="PF03372">
    <property type="entry name" value="Exo_endo_phos"/>
    <property type="match status" value="2"/>
</dbReference>
<keyword evidence="5" id="KW-0479">Metal-binding</keyword>
<evidence type="ECO:0000256" key="10">
    <source>
        <dbReference type="ARBA" id="ARBA00023242"/>
    </source>
</evidence>
<dbReference type="GO" id="GO:0005737">
    <property type="term" value="C:cytoplasm"/>
    <property type="evidence" value="ECO:0007669"/>
    <property type="project" value="TreeGrafter"/>
</dbReference>
<comment type="cofactor">
    <cofactor evidence="2">
        <name>Mg(2+)</name>
        <dbReference type="ChEBI" id="CHEBI:18420"/>
    </cofactor>
</comment>
<evidence type="ECO:0000313" key="14">
    <source>
        <dbReference type="Proteomes" id="UP000007799"/>
    </source>
</evidence>
<dbReference type="GO" id="GO:0003697">
    <property type="term" value="F:single-stranded DNA binding"/>
    <property type="evidence" value="ECO:0007669"/>
    <property type="project" value="TreeGrafter"/>
</dbReference>
<feature type="region of interest" description="Disordered" evidence="11">
    <location>
        <begin position="30"/>
        <end position="75"/>
    </location>
</feature>
<evidence type="ECO:0000256" key="3">
    <source>
        <dbReference type="ARBA" id="ARBA00004322"/>
    </source>
</evidence>
<feature type="domain" description="Endonuclease/exonuclease/phosphatase" evidence="12">
    <location>
        <begin position="82"/>
        <end position="332"/>
    </location>
</feature>
<feature type="compositionally biased region" description="Polar residues" evidence="11">
    <location>
        <begin position="32"/>
        <end position="58"/>
    </location>
</feature>
<dbReference type="GO" id="GO:0006302">
    <property type="term" value="P:double-strand break repair"/>
    <property type="evidence" value="ECO:0007669"/>
    <property type="project" value="TreeGrafter"/>
</dbReference>
<dbReference type="GO" id="GO:0004518">
    <property type="term" value="F:nuclease activity"/>
    <property type="evidence" value="ECO:0007669"/>
    <property type="project" value="UniProtKB-KW"/>
</dbReference>
<dbReference type="GO" id="GO:0070260">
    <property type="term" value="F:5'-tyrosyl-DNA phosphodiesterase activity"/>
    <property type="evidence" value="ECO:0007669"/>
    <property type="project" value="TreeGrafter"/>
</dbReference>
<dbReference type="PANTHER" id="PTHR15822:SF4">
    <property type="entry name" value="TYROSYL-DNA PHOSPHODIESTERASE 2"/>
    <property type="match status" value="1"/>
</dbReference>
<dbReference type="STRING" id="946362.F2UGB9"/>
<evidence type="ECO:0000313" key="13">
    <source>
        <dbReference type="EMBL" id="EGD75669.1"/>
    </source>
</evidence>
<evidence type="ECO:0000256" key="2">
    <source>
        <dbReference type="ARBA" id="ARBA00001946"/>
    </source>
</evidence>
<dbReference type="KEGG" id="sre:PTSG_07788"/>
<evidence type="ECO:0000256" key="9">
    <source>
        <dbReference type="ARBA" id="ARBA00023204"/>
    </source>
</evidence>
<comment type="subcellular location">
    <subcellularLocation>
        <location evidence="3">Nucleus</location>
        <location evidence="3">PML body</location>
    </subcellularLocation>
</comment>
<dbReference type="GO" id="GO:0046872">
    <property type="term" value="F:metal ion binding"/>
    <property type="evidence" value="ECO:0007669"/>
    <property type="project" value="UniProtKB-KW"/>
</dbReference>
<dbReference type="GeneID" id="16072150"/>
<evidence type="ECO:0000256" key="5">
    <source>
        <dbReference type="ARBA" id="ARBA00022723"/>
    </source>
</evidence>
<accession>F2UGB9</accession>
<feature type="domain" description="Endonuclease/exonuclease/phosphatase" evidence="12">
    <location>
        <begin position="437"/>
        <end position="692"/>
    </location>
</feature>
<evidence type="ECO:0000256" key="1">
    <source>
        <dbReference type="ARBA" id="ARBA00001936"/>
    </source>
</evidence>
<keyword evidence="7" id="KW-0378">Hydrolase</keyword>
<dbReference type="Gene3D" id="3.60.10.10">
    <property type="entry name" value="Endonuclease/exonuclease/phosphatase"/>
    <property type="match status" value="2"/>
</dbReference>
<organism evidence="14">
    <name type="scientific">Salpingoeca rosetta (strain ATCC 50818 / BSB-021)</name>
    <dbReference type="NCBI Taxonomy" id="946362"/>
    <lineage>
        <taxon>Eukaryota</taxon>
        <taxon>Choanoflagellata</taxon>
        <taxon>Craspedida</taxon>
        <taxon>Salpingoecidae</taxon>
        <taxon>Salpingoeca</taxon>
    </lineage>
</organism>
<dbReference type="RefSeq" id="XP_004991590.1">
    <property type="nucleotide sequence ID" value="XM_004991533.1"/>
</dbReference>
<keyword evidence="14" id="KW-1185">Reference proteome</keyword>
<dbReference type="InterPro" id="IPR005135">
    <property type="entry name" value="Endo/exonuclease/phosphatase"/>
</dbReference>
<keyword evidence="10" id="KW-0539">Nucleus</keyword>
<evidence type="ECO:0000259" key="12">
    <source>
        <dbReference type="Pfam" id="PF03372"/>
    </source>
</evidence>
<dbReference type="eggNOG" id="KOG2756">
    <property type="taxonomic scope" value="Eukaryota"/>
</dbReference>
<dbReference type="PANTHER" id="PTHR15822">
    <property type="entry name" value="TRAF AND TNF RECEPTOR-ASSOCIATED PROTEIN"/>
    <property type="match status" value="1"/>
</dbReference>
<sequence>MYMYTLTLTRPAVGSTFGCIVQYSRRGVVTTAPPSTNRSSPGQAGNKQLEQFANNGPQTERPHLSATNQRHPDHQDHELRVLSWNINAPSKSRQRLPKDYDTLQGQVTTLRSDVVMLQEVVERQLADLVKVMQDAGFSRCGGVPLVYSGDSIAPSVPPHFTLTFVRKKRLQLVAHKRAPFTNSRKARDLNTCTVRCKRTGKEVWLGNVHLETYRKYAGRRCLQFLQSLQALSRHDLGILAGDMNLREAEAQRVLQQCRGAAPYTSIGDAWEMVGSPKEQEFTWDLQLNTSWSHFPNNPRIRFDRCYVKGLRARSFELVGTRALTHFGHFSDHFGICTHLQLPSDNDEEEQGEEEQEGALGIVRAPAQQQQQKSCRIKDRRPQAQGPGNPSSAAAAVGWLKLLRFAFAQPARLFWTIPPSPSPATETRPVQRDFLRLVSWNINGFTPHDELLPGRLAKMQEELSGLDADVVLLQEAERQNLQLLHTLMEEIGFVPCDAPPLATLSPKHCVPEHFTATFMRESRFELLAQERMPFQSSQRGRDLNTCILRCTATGNKVWVGNVHFESMGTASEARCEQFAESLVEMSQHEHSVLAGDTNLRDEEGDDGCSAFNKQMLPGSRSIVQDAWELSGSPRQYRFTWDTLLNDRVDTTSWGGRPRARFDRCFVKGLTASDFRLIGTHKSPDVLVGLVSDHFGICVDLHWAKGKAECE</sequence>
<evidence type="ECO:0000256" key="4">
    <source>
        <dbReference type="ARBA" id="ARBA00022722"/>
    </source>
</evidence>
<keyword evidence="8" id="KW-0460">Magnesium</keyword>
<evidence type="ECO:0000256" key="8">
    <source>
        <dbReference type="ARBA" id="ARBA00022842"/>
    </source>
</evidence>
<dbReference type="OrthoDB" id="9975959at2759"/>
<dbReference type="AlphaFoldDB" id="F2UGB9"/>
<protein>
    <recommendedName>
        <fullName evidence="12">Endonuclease/exonuclease/phosphatase domain-containing protein</fullName>
    </recommendedName>
</protein>